<reference evidence="1 2" key="1">
    <citation type="journal article" date="2013" name="ISME J.">
        <title>Metabolic model for the filamentous 'Candidatus Microthrix parvicella' based on genomic and metagenomic analyses.</title>
        <authorList>
            <person name="Jon McIlroy S."/>
            <person name="Kristiansen R."/>
            <person name="Albertsen M."/>
            <person name="Michael Karst S."/>
            <person name="Rossetti S."/>
            <person name="Lund Nielsen J."/>
            <person name="Tandoi V."/>
            <person name="James Seviour R."/>
            <person name="Nielsen P.H."/>
        </authorList>
    </citation>
    <scope>NUCLEOTIDE SEQUENCE [LARGE SCALE GENOMIC DNA]</scope>
    <source>
        <strain evidence="1 2">RN1</strain>
    </source>
</reference>
<evidence type="ECO:0000313" key="2">
    <source>
        <dbReference type="Proteomes" id="UP000018291"/>
    </source>
</evidence>
<gene>
    <name evidence="1" type="ORF">BN381_400002</name>
</gene>
<evidence type="ECO:0000313" key="1">
    <source>
        <dbReference type="EMBL" id="CCM64484.1"/>
    </source>
</evidence>
<proteinExistence type="predicted"/>
<comment type="caution">
    <text evidence="1">The sequence shown here is derived from an EMBL/GenBank/DDBJ whole genome shotgun (WGS) entry which is preliminary data.</text>
</comment>
<accession>R4Z0N4</accession>
<protein>
    <submittedName>
        <fullName evidence="1">Uncharacterized protein</fullName>
    </submittedName>
</protein>
<dbReference type="HOGENOM" id="CLU_3434935_0_0_11"/>
<sequence length="14" mass="1515">MSTVAESWAFKGNS</sequence>
<dbReference type="Proteomes" id="UP000018291">
    <property type="component" value="Unassembled WGS sequence"/>
</dbReference>
<organism evidence="1 2">
    <name type="scientific">Candidatus Neomicrothrix parvicella RN1</name>
    <dbReference type="NCBI Taxonomy" id="1229780"/>
    <lineage>
        <taxon>Bacteria</taxon>
        <taxon>Bacillati</taxon>
        <taxon>Actinomycetota</taxon>
        <taxon>Acidimicrobiia</taxon>
        <taxon>Acidimicrobiales</taxon>
        <taxon>Microthrixaceae</taxon>
        <taxon>Candidatus Neomicrothrix</taxon>
    </lineage>
</organism>
<name>R4Z0N4_9ACTN</name>
<dbReference type="EMBL" id="CANL01000035">
    <property type="protein sequence ID" value="CCM64484.1"/>
    <property type="molecule type" value="Genomic_DNA"/>
</dbReference>
<keyword evidence="2" id="KW-1185">Reference proteome</keyword>